<dbReference type="PANTHER" id="PTHR27005">
    <property type="entry name" value="WALL-ASSOCIATED RECEPTOR KINASE-LIKE 21"/>
    <property type="match status" value="1"/>
</dbReference>
<dbReference type="InterPro" id="IPR008271">
    <property type="entry name" value="Ser/Thr_kinase_AS"/>
</dbReference>
<protein>
    <recommendedName>
        <fullName evidence="5">Protein kinase domain-containing protein</fullName>
    </recommendedName>
</protein>
<keyword evidence="7" id="KW-1185">Reference proteome</keyword>
<dbReference type="InterPro" id="IPR045274">
    <property type="entry name" value="WAK-like"/>
</dbReference>
<dbReference type="Gene3D" id="1.10.510.10">
    <property type="entry name" value="Transferase(Phosphotransferase) domain 1"/>
    <property type="match status" value="2"/>
</dbReference>
<dbReference type="GO" id="GO:0004674">
    <property type="term" value="F:protein serine/threonine kinase activity"/>
    <property type="evidence" value="ECO:0007669"/>
    <property type="project" value="TreeGrafter"/>
</dbReference>
<dbReference type="Proteomes" id="UP000594261">
    <property type="component" value="Chromosome 6"/>
</dbReference>
<dbReference type="SMART" id="SM00220">
    <property type="entry name" value="S_TKc"/>
    <property type="match status" value="1"/>
</dbReference>
<evidence type="ECO:0000256" key="1">
    <source>
        <dbReference type="ARBA" id="ARBA00022741"/>
    </source>
</evidence>
<dbReference type="Pfam" id="PF00069">
    <property type="entry name" value="Pkinase"/>
    <property type="match status" value="2"/>
</dbReference>
<comment type="catalytic activity">
    <reaction evidence="3">
        <text>L-seryl-[protein] + ATP = O-phospho-L-seryl-[protein] + ADP + H(+)</text>
        <dbReference type="Rhea" id="RHEA:17989"/>
        <dbReference type="Rhea" id="RHEA-COMP:9863"/>
        <dbReference type="Rhea" id="RHEA-COMP:11604"/>
        <dbReference type="ChEBI" id="CHEBI:15378"/>
        <dbReference type="ChEBI" id="CHEBI:29999"/>
        <dbReference type="ChEBI" id="CHEBI:30616"/>
        <dbReference type="ChEBI" id="CHEBI:83421"/>
        <dbReference type="ChEBI" id="CHEBI:456216"/>
    </reaction>
</comment>
<proteinExistence type="predicted"/>
<dbReference type="Gramene" id="QL06p038228:mrna">
    <property type="protein sequence ID" value="QL06p038228:mrna"/>
    <property type="gene ID" value="QL06p038228"/>
</dbReference>
<dbReference type="PROSITE" id="PS50011">
    <property type="entry name" value="PROTEIN_KINASE_DOM"/>
    <property type="match status" value="1"/>
</dbReference>
<dbReference type="InterPro" id="IPR011009">
    <property type="entry name" value="Kinase-like_dom_sf"/>
</dbReference>
<evidence type="ECO:0000313" key="6">
    <source>
        <dbReference type="EnsemblPlants" id="QL06p038228:mrna"/>
    </source>
</evidence>
<evidence type="ECO:0000259" key="5">
    <source>
        <dbReference type="PROSITE" id="PS50011"/>
    </source>
</evidence>
<dbReference type="EnsemblPlants" id="QL06p038228:mrna">
    <property type="protein sequence ID" value="QL06p038228:mrna"/>
    <property type="gene ID" value="QL06p038228"/>
</dbReference>
<accession>A0A7N2LZK2</accession>
<reference evidence="6 7" key="1">
    <citation type="journal article" date="2016" name="G3 (Bethesda)">
        <title>First Draft Assembly and Annotation of the Genome of a California Endemic Oak Quercus lobata Nee (Fagaceae).</title>
        <authorList>
            <person name="Sork V.L."/>
            <person name="Fitz-Gibbon S.T."/>
            <person name="Puiu D."/>
            <person name="Crepeau M."/>
            <person name="Gugger P.F."/>
            <person name="Sherman R."/>
            <person name="Stevens K."/>
            <person name="Langley C.H."/>
            <person name="Pellegrini M."/>
            <person name="Salzberg S.L."/>
        </authorList>
    </citation>
    <scope>NUCLEOTIDE SEQUENCE [LARGE SCALE GENOMIC DNA]</scope>
    <source>
        <strain evidence="6 7">cv. SW786</strain>
    </source>
</reference>
<dbReference type="GO" id="GO:0005524">
    <property type="term" value="F:ATP binding"/>
    <property type="evidence" value="ECO:0007669"/>
    <property type="project" value="UniProtKB-KW"/>
</dbReference>
<dbReference type="EMBL" id="LRBV02000006">
    <property type="status" value="NOT_ANNOTATED_CDS"/>
    <property type="molecule type" value="Genomic_DNA"/>
</dbReference>
<dbReference type="OMA" id="FMENGAM"/>
<dbReference type="PANTHER" id="PTHR27005:SF543">
    <property type="entry name" value="NON-FUNCTIONAL PSEUDOKINASE ZED1-LIKE"/>
    <property type="match status" value="1"/>
</dbReference>
<evidence type="ECO:0000256" key="3">
    <source>
        <dbReference type="ARBA" id="ARBA00047558"/>
    </source>
</evidence>
<dbReference type="InterPro" id="IPR000719">
    <property type="entry name" value="Prot_kinase_dom"/>
</dbReference>
<name>A0A7N2LZK2_QUELO</name>
<keyword evidence="1" id="KW-0547">Nucleotide-binding</keyword>
<reference evidence="6" key="2">
    <citation type="submission" date="2021-01" db="UniProtKB">
        <authorList>
            <consortium name="EnsemblPlants"/>
        </authorList>
    </citation>
    <scope>IDENTIFICATION</scope>
</reference>
<evidence type="ECO:0000256" key="4">
    <source>
        <dbReference type="ARBA" id="ARBA00047951"/>
    </source>
</evidence>
<dbReference type="SUPFAM" id="SSF56112">
    <property type="entry name" value="Protein kinase-like (PK-like)"/>
    <property type="match status" value="2"/>
</dbReference>
<keyword evidence="2" id="KW-0067">ATP-binding</keyword>
<dbReference type="AlphaFoldDB" id="A0A7N2LZK2"/>
<feature type="domain" description="Protein kinase" evidence="5">
    <location>
        <begin position="120"/>
        <end position="427"/>
    </location>
</feature>
<sequence length="469" mass="53894">MFILCKEVLSRLINRALQEGSVKEVSIARHVLQLLTYYIVYANDELLFWGAKKAEFVPTDLLYKHLSCLFWKKQQVKDCKGNCSCNSYLHTAFSRPIIHRNIQLENIFLDQNNVAKLTEFSLSISIPKGETHAVVDYLGGTAKFICPKYFSTFHVMEIVDVYSFRSFLLELLTGRRPTPIRRSLVKKLRGQQITMILAESFIEICCMNGTMVLLKAEWFPLRTNGSLADRLEVSNSSLNGEQQQRESMAWQSKLKIAREIAHAIVSPHCVLKTIIHRDIKQGNIFLDEHDVAKLTDFSESISIPDDEIHVVDKHVIGTLGFVCPYYGTTCRITEKIDVFSFGSFLLELTTGQRIYHLVETADDEGVELEDYIENVTINEIVNLAIQARERGAVVEQQAQAVKLALLCREKDPEIRPNMVYVTKEPRMIEREKYLEIRPNMVDITKELRKIERFIPLPPSKFLCKESILE</sequence>
<organism evidence="6 7">
    <name type="scientific">Quercus lobata</name>
    <name type="common">Valley oak</name>
    <dbReference type="NCBI Taxonomy" id="97700"/>
    <lineage>
        <taxon>Eukaryota</taxon>
        <taxon>Viridiplantae</taxon>
        <taxon>Streptophyta</taxon>
        <taxon>Embryophyta</taxon>
        <taxon>Tracheophyta</taxon>
        <taxon>Spermatophyta</taxon>
        <taxon>Magnoliopsida</taxon>
        <taxon>eudicotyledons</taxon>
        <taxon>Gunneridae</taxon>
        <taxon>Pentapetalae</taxon>
        <taxon>rosids</taxon>
        <taxon>fabids</taxon>
        <taxon>Fagales</taxon>
        <taxon>Fagaceae</taxon>
        <taxon>Quercus</taxon>
    </lineage>
</organism>
<evidence type="ECO:0000256" key="2">
    <source>
        <dbReference type="ARBA" id="ARBA00022840"/>
    </source>
</evidence>
<dbReference type="PROSITE" id="PS00108">
    <property type="entry name" value="PROTEIN_KINASE_ST"/>
    <property type="match status" value="1"/>
</dbReference>
<comment type="catalytic activity">
    <reaction evidence="4">
        <text>L-threonyl-[protein] + ATP = O-phospho-L-threonyl-[protein] + ADP + H(+)</text>
        <dbReference type="Rhea" id="RHEA:46608"/>
        <dbReference type="Rhea" id="RHEA-COMP:11060"/>
        <dbReference type="Rhea" id="RHEA-COMP:11605"/>
        <dbReference type="ChEBI" id="CHEBI:15378"/>
        <dbReference type="ChEBI" id="CHEBI:30013"/>
        <dbReference type="ChEBI" id="CHEBI:30616"/>
        <dbReference type="ChEBI" id="CHEBI:61977"/>
        <dbReference type="ChEBI" id="CHEBI:456216"/>
    </reaction>
</comment>
<dbReference type="InParanoid" id="A0A7N2LZK2"/>
<dbReference type="GO" id="GO:0005886">
    <property type="term" value="C:plasma membrane"/>
    <property type="evidence" value="ECO:0007669"/>
    <property type="project" value="TreeGrafter"/>
</dbReference>
<evidence type="ECO:0000313" key="7">
    <source>
        <dbReference type="Proteomes" id="UP000594261"/>
    </source>
</evidence>
<dbReference type="GO" id="GO:0007166">
    <property type="term" value="P:cell surface receptor signaling pathway"/>
    <property type="evidence" value="ECO:0007669"/>
    <property type="project" value="InterPro"/>
</dbReference>